<evidence type="ECO:0000313" key="2">
    <source>
        <dbReference type="EMBL" id="SDH48331.1"/>
    </source>
</evidence>
<organism evidence="2 3">
    <name type="scientific">Desulfosporosinus hippei DSM 8344</name>
    <dbReference type="NCBI Taxonomy" id="1121419"/>
    <lineage>
        <taxon>Bacteria</taxon>
        <taxon>Bacillati</taxon>
        <taxon>Bacillota</taxon>
        <taxon>Clostridia</taxon>
        <taxon>Eubacteriales</taxon>
        <taxon>Desulfitobacteriaceae</taxon>
        <taxon>Desulfosporosinus</taxon>
    </lineage>
</organism>
<dbReference type="STRING" id="1121419.SAMN05443529_11414"/>
<dbReference type="Proteomes" id="UP000198656">
    <property type="component" value="Unassembled WGS sequence"/>
</dbReference>
<feature type="transmembrane region" description="Helical" evidence="1">
    <location>
        <begin position="21"/>
        <end position="38"/>
    </location>
</feature>
<protein>
    <submittedName>
        <fullName evidence="2">Uncharacterized protein</fullName>
    </submittedName>
</protein>
<proteinExistence type="predicted"/>
<evidence type="ECO:0000313" key="3">
    <source>
        <dbReference type="Proteomes" id="UP000198656"/>
    </source>
</evidence>
<sequence>MQKSLRIDRKAHKSVGTWVRFIIFFAFLRDILYGYIGFSSSSKDIYSTLEGHFSVFLYRGQKYPLM</sequence>
<keyword evidence="1" id="KW-0812">Transmembrane</keyword>
<keyword evidence="1" id="KW-0472">Membrane</keyword>
<dbReference type="AlphaFoldDB" id="A0A1G8CS58"/>
<gene>
    <name evidence="2" type="ORF">SAMN05443529_11414</name>
</gene>
<keyword evidence="1" id="KW-1133">Transmembrane helix</keyword>
<reference evidence="3" key="1">
    <citation type="submission" date="2016-10" db="EMBL/GenBank/DDBJ databases">
        <authorList>
            <person name="Varghese N."/>
            <person name="Submissions S."/>
        </authorList>
    </citation>
    <scope>NUCLEOTIDE SEQUENCE [LARGE SCALE GENOMIC DNA]</scope>
    <source>
        <strain evidence="3">DSM 8344</strain>
    </source>
</reference>
<keyword evidence="3" id="KW-1185">Reference proteome</keyword>
<accession>A0A1G8CS58</accession>
<dbReference type="EMBL" id="FNCP01000014">
    <property type="protein sequence ID" value="SDH48331.1"/>
    <property type="molecule type" value="Genomic_DNA"/>
</dbReference>
<name>A0A1G8CS58_9FIRM</name>
<evidence type="ECO:0000256" key="1">
    <source>
        <dbReference type="SAM" id="Phobius"/>
    </source>
</evidence>